<sequence>MPPLTTGVRVRVRVRARSRSGAHIHRHRAIRLPTLASAASTGRREPASARAHKQYLQGRLHSRLCVSVRRRKHSPASACASSARLSLEEYNSYLA</sequence>
<evidence type="ECO:0000313" key="1">
    <source>
        <dbReference type="EMBL" id="RLN39068.1"/>
    </source>
</evidence>
<keyword evidence="2" id="KW-1185">Reference proteome</keyword>
<dbReference type="AlphaFoldDB" id="A0A3L6TIW4"/>
<dbReference type="Proteomes" id="UP000275267">
    <property type="component" value="Unassembled WGS sequence"/>
</dbReference>
<proteinExistence type="predicted"/>
<evidence type="ECO:0000313" key="2">
    <source>
        <dbReference type="Proteomes" id="UP000275267"/>
    </source>
</evidence>
<protein>
    <submittedName>
        <fullName evidence="1">Uncharacterized protein</fullName>
    </submittedName>
</protein>
<comment type="caution">
    <text evidence="1">The sequence shown here is derived from an EMBL/GenBank/DDBJ whole genome shotgun (WGS) entry which is preliminary data.</text>
</comment>
<reference evidence="2" key="1">
    <citation type="journal article" date="2019" name="Nat. Commun.">
        <title>The genome of broomcorn millet.</title>
        <authorList>
            <person name="Zou C."/>
            <person name="Miki D."/>
            <person name="Li D."/>
            <person name="Tang Q."/>
            <person name="Xiao L."/>
            <person name="Rajput S."/>
            <person name="Deng P."/>
            <person name="Jia W."/>
            <person name="Huang R."/>
            <person name="Zhang M."/>
            <person name="Sun Y."/>
            <person name="Hu J."/>
            <person name="Fu X."/>
            <person name="Schnable P.S."/>
            <person name="Li F."/>
            <person name="Zhang H."/>
            <person name="Feng B."/>
            <person name="Zhu X."/>
            <person name="Liu R."/>
            <person name="Schnable J.C."/>
            <person name="Zhu J.-K."/>
            <person name="Zhang H."/>
        </authorList>
    </citation>
    <scope>NUCLEOTIDE SEQUENCE [LARGE SCALE GENOMIC DNA]</scope>
</reference>
<name>A0A3L6TIW4_PANMI</name>
<accession>A0A3L6TIW4</accession>
<dbReference type="EMBL" id="PQIB02000001">
    <property type="protein sequence ID" value="RLN39068.1"/>
    <property type="molecule type" value="Genomic_DNA"/>
</dbReference>
<organism evidence="1 2">
    <name type="scientific">Panicum miliaceum</name>
    <name type="common">Proso millet</name>
    <name type="synonym">Broomcorn millet</name>
    <dbReference type="NCBI Taxonomy" id="4540"/>
    <lineage>
        <taxon>Eukaryota</taxon>
        <taxon>Viridiplantae</taxon>
        <taxon>Streptophyta</taxon>
        <taxon>Embryophyta</taxon>
        <taxon>Tracheophyta</taxon>
        <taxon>Spermatophyta</taxon>
        <taxon>Magnoliopsida</taxon>
        <taxon>Liliopsida</taxon>
        <taxon>Poales</taxon>
        <taxon>Poaceae</taxon>
        <taxon>PACMAD clade</taxon>
        <taxon>Panicoideae</taxon>
        <taxon>Panicodae</taxon>
        <taxon>Paniceae</taxon>
        <taxon>Panicinae</taxon>
        <taxon>Panicum</taxon>
        <taxon>Panicum sect. Panicum</taxon>
    </lineage>
</organism>
<gene>
    <name evidence="1" type="ORF">C2845_PM01G18620</name>
</gene>